<evidence type="ECO:0000256" key="1">
    <source>
        <dbReference type="SAM" id="Phobius"/>
    </source>
</evidence>
<dbReference type="EMBL" id="AMQN01024154">
    <property type="status" value="NOT_ANNOTATED_CDS"/>
    <property type="molecule type" value="Genomic_DNA"/>
</dbReference>
<organism evidence="2">
    <name type="scientific">Capitella teleta</name>
    <name type="common">Polychaete worm</name>
    <dbReference type="NCBI Taxonomy" id="283909"/>
    <lineage>
        <taxon>Eukaryota</taxon>
        <taxon>Metazoa</taxon>
        <taxon>Spiralia</taxon>
        <taxon>Lophotrochozoa</taxon>
        <taxon>Annelida</taxon>
        <taxon>Polychaeta</taxon>
        <taxon>Sedentaria</taxon>
        <taxon>Scolecida</taxon>
        <taxon>Capitellidae</taxon>
        <taxon>Capitella</taxon>
    </lineage>
</organism>
<dbReference type="EnsemblMetazoa" id="CapteT114249">
    <property type="protein sequence ID" value="CapteP114249"/>
    <property type="gene ID" value="CapteG114249"/>
</dbReference>
<dbReference type="Proteomes" id="UP000014760">
    <property type="component" value="Unassembled WGS sequence"/>
</dbReference>
<keyword evidence="1" id="KW-0472">Membrane</keyword>
<reference evidence="3" key="3">
    <citation type="submission" date="2015-06" db="UniProtKB">
        <authorList>
            <consortium name="EnsemblMetazoa"/>
        </authorList>
    </citation>
    <scope>IDENTIFICATION</scope>
</reference>
<reference evidence="2 4" key="2">
    <citation type="journal article" date="2013" name="Nature">
        <title>Insights into bilaterian evolution from three spiralian genomes.</title>
        <authorList>
            <person name="Simakov O."/>
            <person name="Marletaz F."/>
            <person name="Cho S.J."/>
            <person name="Edsinger-Gonzales E."/>
            <person name="Havlak P."/>
            <person name="Hellsten U."/>
            <person name="Kuo D.H."/>
            <person name="Larsson T."/>
            <person name="Lv J."/>
            <person name="Arendt D."/>
            <person name="Savage R."/>
            <person name="Osoegawa K."/>
            <person name="de Jong P."/>
            <person name="Grimwood J."/>
            <person name="Chapman J.A."/>
            <person name="Shapiro H."/>
            <person name="Aerts A."/>
            <person name="Otillar R.P."/>
            <person name="Terry A.Y."/>
            <person name="Boore J.L."/>
            <person name="Grigoriev I.V."/>
            <person name="Lindberg D.R."/>
            <person name="Seaver E.C."/>
            <person name="Weisblat D.A."/>
            <person name="Putnam N.H."/>
            <person name="Rokhsar D.S."/>
        </authorList>
    </citation>
    <scope>NUCLEOTIDE SEQUENCE</scope>
    <source>
        <strain evidence="2 4">I ESC-2004</strain>
    </source>
</reference>
<dbReference type="AlphaFoldDB" id="R7UK42"/>
<evidence type="ECO:0000313" key="4">
    <source>
        <dbReference type="Proteomes" id="UP000014760"/>
    </source>
</evidence>
<gene>
    <name evidence="2" type="ORF">CAPTEDRAFT_114249</name>
</gene>
<evidence type="ECO:0000313" key="2">
    <source>
        <dbReference type="EMBL" id="ELU04173.1"/>
    </source>
</evidence>
<evidence type="ECO:0000313" key="3">
    <source>
        <dbReference type="EnsemblMetazoa" id="CapteP114249"/>
    </source>
</evidence>
<reference evidence="4" key="1">
    <citation type="submission" date="2012-12" db="EMBL/GenBank/DDBJ databases">
        <authorList>
            <person name="Hellsten U."/>
            <person name="Grimwood J."/>
            <person name="Chapman J.A."/>
            <person name="Shapiro H."/>
            <person name="Aerts A."/>
            <person name="Otillar R.P."/>
            <person name="Terry A.Y."/>
            <person name="Boore J.L."/>
            <person name="Simakov O."/>
            <person name="Marletaz F."/>
            <person name="Cho S.-J."/>
            <person name="Edsinger-Gonzales E."/>
            <person name="Havlak P."/>
            <person name="Kuo D.-H."/>
            <person name="Larsson T."/>
            <person name="Lv J."/>
            <person name="Arendt D."/>
            <person name="Savage R."/>
            <person name="Osoegawa K."/>
            <person name="de Jong P."/>
            <person name="Lindberg D.R."/>
            <person name="Seaver E.C."/>
            <person name="Weisblat D.A."/>
            <person name="Putnam N.H."/>
            <person name="Grigoriev I.V."/>
            <person name="Rokhsar D.S."/>
        </authorList>
    </citation>
    <scope>NUCLEOTIDE SEQUENCE</scope>
    <source>
        <strain evidence="4">I ESC-2004</strain>
    </source>
</reference>
<feature type="non-terminal residue" evidence="2">
    <location>
        <position position="1"/>
    </location>
</feature>
<sequence>ITLCLILNGLSLEGLLFLFLPTLVTNGWVFFFLDSLYCKYIITKTLVRSFRSRR</sequence>
<accession>R7UK42</accession>
<feature type="transmembrane region" description="Helical" evidence="1">
    <location>
        <begin position="15"/>
        <end position="42"/>
    </location>
</feature>
<keyword evidence="4" id="KW-1185">Reference proteome</keyword>
<protein>
    <submittedName>
        <fullName evidence="2 3">Uncharacterized protein</fullName>
    </submittedName>
</protein>
<name>R7UK42_CAPTE</name>
<keyword evidence="1" id="KW-0812">Transmembrane</keyword>
<proteinExistence type="predicted"/>
<dbReference type="HOGENOM" id="CLU_3056375_0_0_1"/>
<keyword evidence="1" id="KW-1133">Transmembrane helix</keyword>
<dbReference type="EMBL" id="KB302593">
    <property type="protein sequence ID" value="ELU04173.1"/>
    <property type="molecule type" value="Genomic_DNA"/>
</dbReference>